<dbReference type="InterPro" id="IPR018391">
    <property type="entry name" value="PQQ_b-propeller_rpt"/>
</dbReference>
<dbReference type="PANTHER" id="PTHR34512">
    <property type="entry name" value="CELL SURFACE PROTEIN"/>
    <property type="match status" value="1"/>
</dbReference>
<protein>
    <submittedName>
        <fullName evidence="3">Outer membrane biogenesis protein BamB</fullName>
    </submittedName>
</protein>
<accession>A0A517NU39</accession>
<dbReference type="OrthoDB" id="218952at2"/>
<proteinExistence type="predicted"/>
<feature type="region of interest" description="Disordered" evidence="1">
    <location>
        <begin position="1265"/>
        <end position="1301"/>
    </location>
</feature>
<reference evidence="3 4" key="1">
    <citation type="submission" date="2019-02" db="EMBL/GenBank/DDBJ databases">
        <title>Deep-cultivation of Planctomycetes and their phenomic and genomic characterization uncovers novel biology.</title>
        <authorList>
            <person name="Wiegand S."/>
            <person name="Jogler M."/>
            <person name="Boedeker C."/>
            <person name="Pinto D."/>
            <person name="Vollmers J."/>
            <person name="Rivas-Marin E."/>
            <person name="Kohn T."/>
            <person name="Peeters S.H."/>
            <person name="Heuer A."/>
            <person name="Rast P."/>
            <person name="Oberbeckmann S."/>
            <person name="Bunk B."/>
            <person name="Jeske O."/>
            <person name="Meyerdierks A."/>
            <person name="Storesund J.E."/>
            <person name="Kallscheuer N."/>
            <person name="Luecker S."/>
            <person name="Lage O.M."/>
            <person name="Pohl T."/>
            <person name="Merkel B.J."/>
            <person name="Hornburger P."/>
            <person name="Mueller R.-W."/>
            <person name="Bruemmer F."/>
            <person name="Labrenz M."/>
            <person name="Spormann A.M."/>
            <person name="Op den Camp H."/>
            <person name="Overmann J."/>
            <person name="Amann R."/>
            <person name="Jetten M.S.M."/>
            <person name="Mascher T."/>
            <person name="Medema M.H."/>
            <person name="Devos D.P."/>
            <person name="Kaster A.-K."/>
            <person name="Ovreas L."/>
            <person name="Rohde M."/>
            <person name="Galperin M.Y."/>
            <person name="Jogler C."/>
        </authorList>
    </citation>
    <scope>NUCLEOTIDE SEQUENCE [LARGE SCALE GENOMIC DNA]</scope>
    <source>
        <strain evidence="3 4">K23_9</strain>
    </source>
</reference>
<dbReference type="EMBL" id="CP036526">
    <property type="protein sequence ID" value="QDT10622.1"/>
    <property type="molecule type" value="Genomic_DNA"/>
</dbReference>
<dbReference type="PANTHER" id="PTHR34512:SF30">
    <property type="entry name" value="OUTER MEMBRANE PROTEIN ASSEMBLY FACTOR BAMB"/>
    <property type="match status" value="1"/>
</dbReference>
<evidence type="ECO:0000313" key="3">
    <source>
        <dbReference type="EMBL" id="QDT10622.1"/>
    </source>
</evidence>
<dbReference type="Gene3D" id="2.130.10.10">
    <property type="entry name" value="YVTN repeat-like/Quinoprotein amine dehydrogenase"/>
    <property type="match status" value="2"/>
</dbReference>
<name>A0A517NU39_9BACT</name>
<dbReference type="SUPFAM" id="SSF50998">
    <property type="entry name" value="Quinoprotein alcohol dehydrogenase-like"/>
    <property type="match status" value="2"/>
</dbReference>
<evidence type="ECO:0000256" key="1">
    <source>
        <dbReference type="SAM" id="MobiDB-lite"/>
    </source>
</evidence>
<dbReference type="Proteomes" id="UP000319817">
    <property type="component" value="Chromosome"/>
</dbReference>
<dbReference type="InterPro" id="IPR011047">
    <property type="entry name" value="Quinoprotein_ADH-like_sf"/>
</dbReference>
<organism evidence="3 4">
    <name type="scientific">Stieleria marina</name>
    <dbReference type="NCBI Taxonomy" id="1930275"/>
    <lineage>
        <taxon>Bacteria</taxon>
        <taxon>Pseudomonadati</taxon>
        <taxon>Planctomycetota</taxon>
        <taxon>Planctomycetia</taxon>
        <taxon>Pirellulales</taxon>
        <taxon>Pirellulaceae</taxon>
        <taxon>Stieleria</taxon>
    </lineage>
</organism>
<feature type="domain" description="Pyrrolo-quinoline quinone repeat" evidence="2">
    <location>
        <begin position="736"/>
        <end position="944"/>
    </location>
</feature>
<keyword evidence="4" id="KW-1185">Reference proteome</keyword>
<dbReference type="PROSITE" id="PS51257">
    <property type="entry name" value="PROKAR_LIPOPROTEIN"/>
    <property type="match status" value="1"/>
</dbReference>
<evidence type="ECO:0000313" key="4">
    <source>
        <dbReference type="Proteomes" id="UP000319817"/>
    </source>
</evidence>
<feature type="compositionally biased region" description="Acidic residues" evidence="1">
    <location>
        <begin position="1187"/>
        <end position="1197"/>
    </location>
</feature>
<evidence type="ECO:0000259" key="2">
    <source>
        <dbReference type="Pfam" id="PF13360"/>
    </source>
</evidence>
<dbReference type="InterPro" id="IPR002372">
    <property type="entry name" value="PQQ_rpt_dom"/>
</dbReference>
<dbReference type="InterPro" id="IPR015943">
    <property type="entry name" value="WD40/YVTN_repeat-like_dom_sf"/>
</dbReference>
<feature type="compositionally biased region" description="Basic and acidic residues" evidence="1">
    <location>
        <begin position="1267"/>
        <end position="1284"/>
    </location>
</feature>
<feature type="region of interest" description="Disordered" evidence="1">
    <location>
        <begin position="1182"/>
        <end position="1204"/>
    </location>
</feature>
<sequence length="1444" mass="157676">MTSRFHMTERTALLNPMKSLFVFLASVLLVACAVPAAAQDWPMWRYDSARGAASPHSLPDELNPIWSNEYSRRVQTWDDPLNQDLMTYDRVFEPIVLDGRLFIGFNDRDKLTALDADTGVELWSFYAEGPVRLPPVGWKDRVFFCSDDGFLYCVDAKNGKLLWKFSGAPHSQHAIGNLRLTSAWPARGGPVVRDETVYFAASIWPFMGTFIYALDADSGEIRWVNDRTGSQYIKQPHSAPAFAGVAPQGALVATDQDLIVPGGRSVPAVLDRASGELRYFELNAGGKGTGGSFVAATDDHFYVHTRERGTRCFEMGKGVKTAFQVNEPVLQDDVVYAAAVADGKQVVRAYKDEKQIWQVEADGSGDVIVAGDKLYAAGADAIAVVQMPGKGRSPKVVQAFPVSGSIQRLIAADDKLFAVTLEGQIVAFGNGELSLDPADAKSIANAPLPKASGNRVDQLLSRVDSTGFALWYGKADSIGAWASASRSKFQQLAIIDSDDSSFDRVRQQLDAQGLYGRVTLHHSKPENFRAPQYIAHFVHVDQAVAESASDETIAQLYQSVRPYGGLMYVEGNDALADRIESLELEQAEIERLDSGVFVTRVGSLPGSADWTHQYGDISNSVKSNDSRVKLPLGVLWFGGSSNMDVLPRHGHGPPEQVVGGRLFIQGMNLLSARDVYTGRVLWKREFSDLGTFDVYYDDTYEDVPLDPKYNQVHIPGANARGTNYVVTEERVYIVEGNVCHALDPATGKTIAKIQLPKGDDGGIPDWGYIGVYEDVLIGGVGFANFRQRHGLEFPSDVGLKTNKKGFGSKSMDRAASVALIGFDRLSGKQLWRADAKHSFWHNGIVAGGGKIFCLDKNPQQIEDAMRRRGKTNPDTYRIVALDAVTGKPEWEINENIFGTWLGYSEKHNVLLQAGSKASDRLSTEAARGMAVYRGKNGDVVWQNNDLNYAGPCILHNELIITNANSYSESAGAFGLLTGKQRLVRNPLTGEMQPWKITRAYGCNNIIAAENFLTFRSGAAGFYDMLSESGTGNLGGFKSGCTSNLVVANGVLNAPDYTRTCSCSYQNQTSLALVHMPDMEMWSVSNEVAVLPDDRDISSLALNLGAPGDRRDANGLLWIEHPVVAGDSAPVDIRINSDATYFQSHSSRVLGSQTPWISASGVDGIKSLQIRLELKSPSTMKGGIVIEDSSDDAEESESGDVNLGSTDLELCEDGNAQLVGMRFNDVHLGRESKIRKAYIQFTCDETSSEATTLILTAEQTGNASAFESTKHDVSSRVKTKSEIGWKPKPWTKKGQSTQAHRTPDLSRLIREVIARPDWKPGNSMAFLLTGSGKRVASSSKAGIKKAPRLVIDADEVLPSDANRVVRTSTYDVTFHFACSPDKLTTRVFDVLLGDKTVLSDVTLDAQHPSVTRTLRGVSAADEMQFKFQSKTGQACLAGIEIRRNK</sequence>
<dbReference type="SMART" id="SM00564">
    <property type="entry name" value="PQQ"/>
    <property type="match status" value="7"/>
</dbReference>
<feature type="domain" description="Pyrrolo-quinoline quinone repeat" evidence="2">
    <location>
        <begin position="97"/>
        <end position="223"/>
    </location>
</feature>
<gene>
    <name evidence="3" type="ORF">K239x_25790</name>
</gene>
<dbReference type="Pfam" id="PF13360">
    <property type="entry name" value="PQQ_2"/>
    <property type="match status" value="2"/>
</dbReference>